<evidence type="ECO:0000256" key="1">
    <source>
        <dbReference type="SAM" id="MobiDB-lite"/>
    </source>
</evidence>
<dbReference type="EMBL" id="CADCTC010000157">
    <property type="protein sequence ID" value="CAA9261956.1"/>
    <property type="molecule type" value="Genomic_DNA"/>
</dbReference>
<accession>A0A6J4IY86</accession>
<proteinExistence type="predicted"/>
<sequence>MTQQGQPGRVVFERQYRTATSEGYHILAGEKKLAHVDLHYTRENVYATLIVEDQLPEDQVLDLIERIDESLVLSAEVPREDLLVTVFHGRQLGLYSDAFLEERTRRRGAAEAPQATPQVRERRTRGVN</sequence>
<name>A0A6J4IY86_9CHLR</name>
<dbReference type="AlphaFoldDB" id="A0A6J4IY86"/>
<gene>
    <name evidence="2" type="ORF">AVDCRST_MAG77-2616</name>
</gene>
<protein>
    <submittedName>
        <fullName evidence="2">Uncharacterized protein</fullName>
    </submittedName>
</protein>
<evidence type="ECO:0000313" key="2">
    <source>
        <dbReference type="EMBL" id="CAA9261956.1"/>
    </source>
</evidence>
<organism evidence="2">
    <name type="scientific">uncultured Chloroflexota bacterium</name>
    <dbReference type="NCBI Taxonomy" id="166587"/>
    <lineage>
        <taxon>Bacteria</taxon>
        <taxon>Bacillati</taxon>
        <taxon>Chloroflexota</taxon>
        <taxon>environmental samples</taxon>
    </lineage>
</organism>
<feature type="region of interest" description="Disordered" evidence="1">
    <location>
        <begin position="105"/>
        <end position="128"/>
    </location>
</feature>
<reference evidence="2" key="1">
    <citation type="submission" date="2020-02" db="EMBL/GenBank/DDBJ databases">
        <authorList>
            <person name="Meier V. D."/>
        </authorList>
    </citation>
    <scope>NUCLEOTIDE SEQUENCE</scope>
    <source>
        <strain evidence="2">AVDCRST_MAG77</strain>
    </source>
</reference>